<keyword evidence="1" id="KW-1185">Reference proteome</keyword>
<dbReference type="OrthoDB" id="2423195at2759"/>
<evidence type="ECO:0000313" key="1">
    <source>
        <dbReference type="Proteomes" id="UP000515152"/>
    </source>
</evidence>
<protein>
    <submittedName>
        <fullName evidence="2">E3 ubiquitin-protein ligase RNF213-like</fullName>
    </submittedName>
</protein>
<dbReference type="InterPro" id="IPR031248">
    <property type="entry name" value="RNF213"/>
</dbReference>
<dbReference type="GO" id="GO:0016887">
    <property type="term" value="F:ATP hydrolysis activity"/>
    <property type="evidence" value="ECO:0007669"/>
    <property type="project" value="InterPro"/>
</dbReference>
<dbReference type="AlphaFoldDB" id="A0A6P8FKJ6"/>
<dbReference type="GO" id="GO:0004842">
    <property type="term" value="F:ubiquitin-protein transferase activity"/>
    <property type="evidence" value="ECO:0007669"/>
    <property type="project" value="InterPro"/>
</dbReference>
<reference evidence="2" key="1">
    <citation type="submission" date="2025-08" db="UniProtKB">
        <authorList>
            <consortium name="RefSeq"/>
        </authorList>
    </citation>
    <scope>IDENTIFICATION</scope>
</reference>
<dbReference type="KEGG" id="char:105890303"/>
<dbReference type="PANTHER" id="PTHR22605:SF16">
    <property type="entry name" value="E3 UBIQUITIN-PROTEIN LIGASE RNF213"/>
    <property type="match status" value="1"/>
</dbReference>
<sequence length="500" mass="58134">MTEGRLAELSPSLSQIVLHTALVVHQSPAPEVDLLRTLCFSPGKAKDFEARFSSVHNNILRKGGRETLAQIVYSRVPELKDLPTTGVFNLPLMWKFEQRMTIQLLSRLIEQKDERKNLSVLSEILKNSVHIRHIKHLPQVLNLQHTMMRHFRNVDLQCYEDVKIGTFIKENISDVKIPIEWKNKTEKDLRILDLLPRKDSVMYTLTDYLVRMQNDCINCANPGENRRFSTSEIKPSHVIDCTPEQDFLTIAMSNIDHVVCEDGTESTNYNFKSLERQIVDRFFTEKPIINVNTIPLFEDNTRTTLRAFFSTVKEKLEPLNTNDQNCILNDFRFLNEISAALSTLRIAIGFMQLAFPDAEEYLVHYLSKELRLEDRTHTLSLPVLRTSRVKHIQSLWEVLSLRQSSLLTEMNQNPFFMIEGGFHESFSEEQKKEISPKLANLTKLDLFVTELHYVIMNINLNDIKHDWRCVLFDLFILQHTCIIHCSFTIMHFPFSISVSK</sequence>
<proteinExistence type="predicted"/>
<organism evidence="1 2">
    <name type="scientific">Clupea harengus</name>
    <name type="common">Atlantic herring</name>
    <dbReference type="NCBI Taxonomy" id="7950"/>
    <lineage>
        <taxon>Eukaryota</taxon>
        <taxon>Metazoa</taxon>
        <taxon>Chordata</taxon>
        <taxon>Craniata</taxon>
        <taxon>Vertebrata</taxon>
        <taxon>Euteleostomi</taxon>
        <taxon>Actinopterygii</taxon>
        <taxon>Neopterygii</taxon>
        <taxon>Teleostei</taxon>
        <taxon>Clupei</taxon>
        <taxon>Clupeiformes</taxon>
        <taxon>Clupeoidei</taxon>
        <taxon>Clupeidae</taxon>
        <taxon>Clupea</taxon>
    </lineage>
</organism>
<dbReference type="Proteomes" id="UP000515152">
    <property type="component" value="Chromosome 9"/>
</dbReference>
<evidence type="ECO:0000313" key="2">
    <source>
        <dbReference type="RefSeq" id="XP_031428788.1"/>
    </source>
</evidence>
<name>A0A6P8FKJ6_CLUHA</name>
<dbReference type="GeneID" id="105890303"/>
<dbReference type="RefSeq" id="XP_031428788.1">
    <property type="nucleotide sequence ID" value="XM_031572928.1"/>
</dbReference>
<dbReference type="PANTHER" id="PTHR22605">
    <property type="entry name" value="RZ-TYPE DOMAIN-CONTAINING PROTEIN"/>
    <property type="match status" value="1"/>
</dbReference>
<gene>
    <name evidence="2" type="primary">LOC105890303</name>
</gene>
<accession>A0A6P8FKJ6</accession>